<accession>A0AAE1Z6T0</accession>
<dbReference type="Gene3D" id="3.30.360.10">
    <property type="entry name" value="Dihydrodipicolinate Reductase, domain 2"/>
    <property type="match status" value="1"/>
</dbReference>
<dbReference type="Proteomes" id="UP001292079">
    <property type="component" value="Unassembled WGS sequence"/>
</dbReference>
<comment type="caution">
    <text evidence="1">The sequence shown here is derived from an EMBL/GenBank/DDBJ whole genome shotgun (WGS) entry which is preliminary data.</text>
</comment>
<evidence type="ECO:0000313" key="1">
    <source>
        <dbReference type="EMBL" id="KAK4468165.1"/>
    </source>
</evidence>
<dbReference type="EMBL" id="JALJAT010000007">
    <property type="protein sequence ID" value="KAK4468165.1"/>
    <property type="molecule type" value="Genomic_DNA"/>
</dbReference>
<sequence>MNSINVVICGRNQVTASVIRMLRRIKSVNIIGYWCESSSNQLYADVAGIRVINGTLEDLLSNKDIQFLLLCDTPINQNNLICRLHGLSTKQPANLKLSDIPYVIIMPPVSPIYDIDMLEKLKSRVSFAMPLRQLPLSAVLCSHLSCKPQKTRLSNYEFIQLPTHWFLGNMESIHIRLSTVSFVDGGEYSWLYESESMGGGLLNMFCPGLIDLVFSLTGGRQMASVTSICRTFGVDSENHHFRRISADDYVTVMGELDVPTSPNLCKPVIVIIIKSNIPFIGDRSFKRSEAYFHDNHYFKLEVEVSGSNGCFLINESERKISWTPRKPVSPKFEYASVESETRLTRLNHGDHFHDQRPKSVEESALEEACNGNTLVNSVGSNLSRTYFGTMLKIDFEKLDETTEVAHLSPNDSLPYMELGEGVQDCCLSATGEAWTNWVNNLTRSFSSEWKSLEILSASPSHWGYIQSVMHAIIKSAQLRCWVNVQTGERM</sequence>
<evidence type="ECO:0000313" key="2">
    <source>
        <dbReference type="Proteomes" id="UP001292079"/>
    </source>
</evidence>
<gene>
    <name evidence="1" type="ORF">MN116_008328</name>
</gene>
<keyword evidence="2" id="KW-1185">Reference proteome</keyword>
<protein>
    <submittedName>
        <fullName evidence="1">Uncharacterized protein</fullName>
    </submittedName>
</protein>
<dbReference type="AlphaFoldDB" id="A0AAE1Z6T0"/>
<name>A0AAE1Z6T0_SCHME</name>
<reference evidence="1" key="2">
    <citation type="journal article" date="2023" name="Infect Dis Poverty">
        <title>Chromosome-scale genome of the human blood fluke Schistosoma mekongi and its implications for public health.</title>
        <authorList>
            <person name="Zhou M."/>
            <person name="Xu L."/>
            <person name="Xu D."/>
            <person name="Chen W."/>
            <person name="Khan J."/>
            <person name="Hu Y."/>
            <person name="Huang H."/>
            <person name="Wei H."/>
            <person name="Zhang Y."/>
            <person name="Chusongsang P."/>
            <person name="Tanasarnprasert K."/>
            <person name="Hu X."/>
            <person name="Limpanont Y."/>
            <person name="Lv Z."/>
        </authorList>
    </citation>
    <scope>NUCLEOTIDE SEQUENCE</scope>
    <source>
        <strain evidence="1">LV_2022a</strain>
    </source>
</reference>
<proteinExistence type="predicted"/>
<organism evidence="1 2">
    <name type="scientific">Schistosoma mekongi</name>
    <name type="common">Parasitic worm</name>
    <dbReference type="NCBI Taxonomy" id="38744"/>
    <lineage>
        <taxon>Eukaryota</taxon>
        <taxon>Metazoa</taxon>
        <taxon>Spiralia</taxon>
        <taxon>Lophotrochozoa</taxon>
        <taxon>Platyhelminthes</taxon>
        <taxon>Trematoda</taxon>
        <taxon>Digenea</taxon>
        <taxon>Strigeidida</taxon>
        <taxon>Schistosomatoidea</taxon>
        <taxon>Schistosomatidae</taxon>
        <taxon>Schistosoma</taxon>
    </lineage>
</organism>
<reference evidence="1" key="1">
    <citation type="submission" date="2022-04" db="EMBL/GenBank/DDBJ databases">
        <authorList>
            <person name="Xu L."/>
            <person name="Lv Z."/>
        </authorList>
    </citation>
    <scope>NUCLEOTIDE SEQUENCE</scope>
    <source>
        <strain evidence="1">LV_2022a</strain>
    </source>
</reference>